<evidence type="ECO:0000313" key="3">
    <source>
        <dbReference type="EMBL" id="GBG73676.1"/>
    </source>
</evidence>
<dbReference type="Proteomes" id="UP000265515">
    <property type="component" value="Unassembled WGS sequence"/>
</dbReference>
<evidence type="ECO:0000256" key="2">
    <source>
        <dbReference type="SAM" id="MobiDB-lite"/>
    </source>
</evidence>
<dbReference type="AlphaFoldDB" id="A0A388KUE5"/>
<dbReference type="Gramene" id="GBG73676">
    <property type="protein sequence ID" value="GBG73676"/>
    <property type="gene ID" value="CBR_g17018"/>
</dbReference>
<name>A0A388KUE5_CHABU</name>
<feature type="compositionally biased region" description="Basic and acidic residues" evidence="2">
    <location>
        <begin position="150"/>
        <end position="163"/>
    </location>
</feature>
<reference evidence="3 4" key="1">
    <citation type="journal article" date="2018" name="Cell">
        <title>The Chara Genome: Secondary Complexity and Implications for Plant Terrestrialization.</title>
        <authorList>
            <person name="Nishiyama T."/>
            <person name="Sakayama H."/>
            <person name="Vries J.D."/>
            <person name="Buschmann H."/>
            <person name="Saint-Marcoux D."/>
            <person name="Ullrich K.K."/>
            <person name="Haas F.B."/>
            <person name="Vanderstraeten L."/>
            <person name="Becker D."/>
            <person name="Lang D."/>
            <person name="Vosolsobe S."/>
            <person name="Rombauts S."/>
            <person name="Wilhelmsson P.K.I."/>
            <person name="Janitza P."/>
            <person name="Kern R."/>
            <person name="Heyl A."/>
            <person name="Rumpler F."/>
            <person name="Villalobos L.I.A.C."/>
            <person name="Clay J.M."/>
            <person name="Skokan R."/>
            <person name="Toyoda A."/>
            <person name="Suzuki Y."/>
            <person name="Kagoshima H."/>
            <person name="Schijlen E."/>
            <person name="Tajeshwar N."/>
            <person name="Catarino B."/>
            <person name="Hetherington A.J."/>
            <person name="Saltykova A."/>
            <person name="Bonnot C."/>
            <person name="Breuninger H."/>
            <person name="Symeonidi A."/>
            <person name="Radhakrishnan G.V."/>
            <person name="Van Nieuwerburgh F."/>
            <person name="Deforce D."/>
            <person name="Chang C."/>
            <person name="Karol K.G."/>
            <person name="Hedrich R."/>
            <person name="Ulvskov P."/>
            <person name="Glockner G."/>
            <person name="Delwiche C.F."/>
            <person name="Petrasek J."/>
            <person name="Van de Peer Y."/>
            <person name="Friml J."/>
            <person name="Beilby M."/>
            <person name="Dolan L."/>
            <person name="Kohara Y."/>
            <person name="Sugano S."/>
            <person name="Fujiyama A."/>
            <person name="Delaux P.-M."/>
            <person name="Quint M."/>
            <person name="TheiBen G."/>
            <person name="Hagemann M."/>
            <person name="Harholt J."/>
            <person name="Dunand C."/>
            <person name="Zachgo S."/>
            <person name="Langdale J."/>
            <person name="Maumus F."/>
            <person name="Straeten D.V.D."/>
            <person name="Gould S.B."/>
            <person name="Rensing S.A."/>
        </authorList>
    </citation>
    <scope>NUCLEOTIDE SEQUENCE [LARGE SCALE GENOMIC DNA]</scope>
    <source>
        <strain evidence="3 4">S276</strain>
    </source>
</reference>
<dbReference type="EMBL" id="BFEA01000187">
    <property type="protein sequence ID" value="GBG73676.1"/>
    <property type="molecule type" value="Genomic_DNA"/>
</dbReference>
<feature type="region of interest" description="Disordered" evidence="2">
    <location>
        <begin position="121"/>
        <end position="176"/>
    </location>
</feature>
<feature type="compositionally biased region" description="Polar residues" evidence="2">
    <location>
        <begin position="124"/>
        <end position="133"/>
    </location>
</feature>
<comment type="caution">
    <text evidence="3">The sequence shown here is derived from an EMBL/GenBank/DDBJ whole genome shotgun (WGS) entry which is preliminary data.</text>
</comment>
<sequence>MIFNKHDGTMILLLSDPACENYEVITCRNTGPGSERNQPNPGSFTFVESKNERRRFWEEPEGEGGAKVLSLSLKDVNKAMEIVTAHEMADPEAIKALREQVLENPQMGEVELIYRLPGGRGSSAMAQPQTSSRPFLGNGLSRASKGGNKNRADGLSRVNKDSLDQESTEDTPPVDGILDQEEDVRLHINKWSLRVPNCVSQPIWIAPRGYEQKADLVLKPFQEEDPWGGKDVHWMMKLALAGTHDLVEEVRTIEEGPTQVEEHEQLMGGMYLLMNTLQQGDFDRKTSLSPVEGEDLVPESQDDEFEEGEIKEAFRAEEYDGIYLELEIHEQRDRMEAAGISPTPLADPKISEQRIDELWARYEGPREAARQRSQEAGQAGERADEAIEIGELGFSAARRAIERVDRRIRQAATTSFQRYTLLSDKLAFRKGEVEQLTAQLAEEKTENKAWRTRLEVKEAEWKKGLKEMSAAVERLSATKVVDWTEQSRYGIQGEGMQGLFDQGEAAETS</sequence>
<gene>
    <name evidence="3" type="ORF">CBR_g17018</name>
</gene>
<keyword evidence="1" id="KW-0175">Coiled coil</keyword>
<keyword evidence="4" id="KW-1185">Reference proteome</keyword>
<organism evidence="3 4">
    <name type="scientific">Chara braunii</name>
    <name type="common">Braun's stonewort</name>
    <dbReference type="NCBI Taxonomy" id="69332"/>
    <lineage>
        <taxon>Eukaryota</taxon>
        <taxon>Viridiplantae</taxon>
        <taxon>Streptophyta</taxon>
        <taxon>Charophyceae</taxon>
        <taxon>Charales</taxon>
        <taxon>Characeae</taxon>
        <taxon>Chara</taxon>
    </lineage>
</organism>
<evidence type="ECO:0000313" key="4">
    <source>
        <dbReference type="Proteomes" id="UP000265515"/>
    </source>
</evidence>
<accession>A0A388KUE5</accession>
<evidence type="ECO:0000256" key="1">
    <source>
        <dbReference type="SAM" id="Coils"/>
    </source>
</evidence>
<dbReference type="OrthoDB" id="6728785at2759"/>
<feature type="coiled-coil region" evidence="1">
    <location>
        <begin position="426"/>
        <end position="460"/>
    </location>
</feature>
<proteinExistence type="predicted"/>
<protein>
    <submittedName>
        <fullName evidence="3">Uncharacterized protein</fullName>
    </submittedName>
</protein>